<keyword evidence="2 5" id="KW-0545">Nucleotide biosynthesis</keyword>
<keyword evidence="9" id="KW-1185">Reference proteome</keyword>
<evidence type="ECO:0000313" key="9">
    <source>
        <dbReference type="Proteomes" id="UP000600139"/>
    </source>
</evidence>
<comment type="catalytic activity">
    <reaction evidence="5 7">
        <text>AMP + ATP = 2 ADP</text>
        <dbReference type="Rhea" id="RHEA:12973"/>
        <dbReference type="ChEBI" id="CHEBI:30616"/>
        <dbReference type="ChEBI" id="CHEBI:456215"/>
        <dbReference type="ChEBI" id="CHEBI:456216"/>
        <dbReference type="EC" id="2.7.4.3"/>
    </reaction>
</comment>
<feature type="binding site" evidence="5">
    <location>
        <begin position="66"/>
        <end position="68"/>
    </location>
    <ligand>
        <name>AMP</name>
        <dbReference type="ChEBI" id="CHEBI:456215"/>
    </ligand>
</feature>
<evidence type="ECO:0000256" key="1">
    <source>
        <dbReference type="ARBA" id="ARBA00022679"/>
    </source>
</evidence>
<dbReference type="PRINTS" id="PR00094">
    <property type="entry name" value="ADENYLTKNASE"/>
</dbReference>
<feature type="binding site" evidence="5">
    <location>
        <begin position="20"/>
        <end position="25"/>
    </location>
    <ligand>
        <name>ATP</name>
        <dbReference type="ChEBI" id="CHEBI:30616"/>
    </ligand>
</feature>
<dbReference type="InterPro" id="IPR027417">
    <property type="entry name" value="P-loop_NTPase"/>
</dbReference>
<evidence type="ECO:0000313" key="8">
    <source>
        <dbReference type="EMBL" id="MBK1817641.1"/>
    </source>
</evidence>
<feature type="binding site" evidence="5">
    <location>
        <position position="108"/>
    </location>
    <ligand>
        <name>AMP</name>
        <dbReference type="ChEBI" id="CHEBI:456215"/>
    </ligand>
</feature>
<evidence type="ECO:0000256" key="6">
    <source>
        <dbReference type="RuleBase" id="RU003330"/>
    </source>
</evidence>
<dbReference type="GO" id="GO:0005737">
    <property type="term" value="C:cytoplasm"/>
    <property type="evidence" value="ECO:0007669"/>
    <property type="project" value="UniProtKB-SubCell"/>
</dbReference>
<comment type="subunit">
    <text evidence="5 7">Monomer.</text>
</comment>
<feature type="binding site" evidence="5">
    <location>
        <position position="157"/>
    </location>
    <ligand>
        <name>AMP</name>
        <dbReference type="ChEBI" id="CHEBI:456215"/>
    </ligand>
</feature>
<proteinExistence type="inferred from homology"/>
<dbReference type="Pfam" id="PF00406">
    <property type="entry name" value="ADK"/>
    <property type="match status" value="1"/>
</dbReference>
<dbReference type="EMBL" id="JAENIK010000012">
    <property type="protein sequence ID" value="MBK1817641.1"/>
    <property type="molecule type" value="Genomic_DNA"/>
</dbReference>
<dbReference type="GO" id="GO:0044209">
    <property type="term" value="P:AMP salvage"/>
    <property type="evidence" value="ECO:0007669"/>
    <property type="project" value="UniProtKB-UniRule"/>
</dbReference>
<dbReference type="GO" id="GO:0005524">
    <property type="term" value="F:ATP binding"/>
    <property type="evidence" value="ECO:0007669"/>
    <property type="project" value="UniProtKB-UniRule"/>
</dbReference>
<feature type="binding site" evidence="5">
    <location>
        <position position="139"/>
    </location>
    <ligand>
        <name>ATP</name>
        <dbReference type="ChEBI" id="CHEBI:30616"/>
    </ligand>
</feature>
<protein>
    <recommendedName>
        <fullName evidence="5 7">Adenylate kinase</fullName>
        <shortName evidence="5">AK</shortName>
        <ecNumber evidence="5 7">2.7.4.3</ecNumber>
    </recommendedName>
    <alternativeName>
        <fullName evidence="5">ATP-AMP transphosphorylase</fullName>
    </alternativeName>
    <alternativeName>
        <fullName evidence="5">ATP:AMP phosphotransferase</fullName>
    </alternativeName>
    <alternativeName>
        <fullName evidence="5">Adenylate monophosphate kinase</fullName>
    </alternativeName>
</protein>
<name>A0A934VD42_9BACT</name>
<dbReference type="InterPro" id="IPR000850">
    <property type="entry name" value="Adenylat/UMP-CMP_kin"/>
</dbReference>
<dbReference type="EC" id="2.7.4.3" evidence="5 7"/>
<comment type="caution">
    <text evidence="5">Lacks conserved residue(s) required for the propagation of feature annotation.</text>
</comment>
<dbReference type="SUPFAM" id="SSF52540">
    <property type="entry name" value="P-loop containing nucleoside triphosphate hydrolases"/>
    <property type="match status" value="1"/>
</dbReference>
<dbReference type="AlphaFoldDB" id="A0A934VD42"/>
<comment type="caution">
    <text evidence="8">The sequence shown here is derived from an EMBL/GenBank/DDBJ whole genome shotgun (WGS) entry which is preliminary data.</text>
</comment>
<sequence length="211" mass="24075">MSSIEHAYKRPAFIILGAPGSGKGTQGKILGSIPRFFHCACGDVFRSLDTRTALGRKFVDYSSRGELVPDELTIELWKAQLDNLADTHVYKPDIDFLILDGIPRNVRQAEILQNHIEVHQVFHLSCPNRNELARRMRKRALKDNRIDDASDKVIDQRIATYEAETKPILEFYRDEMITTIDATQPPVKVLAEMIQRITSLSIYNQMARHIA</sequence>
<keyword evidence="5" id="KW-0963">Cytoplasm</keyword>
<feature type="binding site" evidence="5">
    <location>
        <position position="46"/>
    </location>
    <ligand>
        <name>AMP</name>
        <dbReference type="ChEBI" id="CHEBI:456215"/>
    </ligand>
</feature>
<dbReference type="PROSITE" id="PS00113">
    <property type="entry name" value="ADENYLATE_KINASE"/>
    <property type="match status" value="1"/>
</dbReference>
<keyword evidence="3 5" id="KW-0547">Nucleotide-binding</keyword>
<dbReference type="HAMAP" id="MF_00235">
    <property type="entry name" value="Adenylate_kinase_Adk"/>
    <property type="match status" value="1"/>
</dbReference>
<dbReference type="RefSeq" id="WP_200352576.1">
    <property type="nucleotide sequence ID" value="NZ_BAABHZ010000001.1"/>
</dbReference>
<evidence type="ECO:0000256" key="2">
    <source>
        <dbReference type="ARBA" id="ARBA00022727"/>
    </source>
</evidence>
<dbReference type="InterPro" id="IPR033690">
    <property type="entry name" value="Adenylat_kinase_CS"/>
</dbReference>
<evidence type="ECO:0000256" key="4">
    <source>
        <dbReference type="ARBA" id="ARBA00022777"/>
    </source>
</evidence>
<feature type="binding site" evidence="5">
    <location>
        <position position="145"/>
    </location>
    <ligand>
        <name>AMP</name>
        <dbReference type="ChEBI" id="CHEBI:456215"/>
    </ligand>
</feature>
<organism evidence="8 9">
    <name type="scientific">Luteolibacter yonseiensis</name>
    <dbReference type="NCBI Taxonomy" id="1144680"/>
    <lineage>
        <taxon>Bacteria</taxon>
        <taxon>Pseudomonadati</taxon>
        <taxon>Verrucomicrobiota</taxon>
        <taxon>Verrucomicrobiia</taxon>
        <taxon>Verrucomicrobiales</taxon>
        <taxon>Verrucomicrobiaceae</taxon>
        <taxon>Luteolibacter</taxon>
    </lineage>
</organism>
<keyword evidence="5 7" id="KW-0067">ATP-binding</keyword>
<keyword evidence="4 5" id="KW-0418">Kinase</keyword>
<accession>A0A934VD42</accession>
<comment type="similarity">
    <text evidence="5 6">Belongs to the adenylate kinase family.</text>
</comment>
<gene>
    <name evidence="5" type="primary">adk</name>
    <name evidence="8" type="ORF">JIN84_18625</name>
</gene>
<comment type="subcellular location">
    <subcellularLocation>
        <location evidence="5 7">Cytoplasm</location>
    </subcellularLocation>
</comment>
<reference evidence="8" key="1">
    <citation type="submission" date="2021-01" db="EMBL/GenBank/DDBJ databases">
        <title>Modified the classification status of verrucomicrobia.</title>
        <authorList>
            <person name="Feng X."/>
        </authorList>
    </citation>
    <scope>NUCLEOTIDE SEQUENCE</scope>
    <source>
        <strain evidence="8">JCM 18052</strain>
    </source>
</reference>
<evidence type="ECO:0000256" key="7">
    <source>
        <dbReference type="RuleBase" id="RU003331"/>
    </source>
</evidence>
<dbReference type="Proteomes" id="UP000600139">
    <property type="component" value="Unassembled WGS sequence"/>
</dbReference>
<dbReference type="GO" id="GO:0004017">
    <property type="term" value="F:AMP kinase activity"/>
    <property type="evidence" value="ECO:0007669"/>
    <property type="project" value="UniProtKB-UniRule"/>
</dbReference>
<keyword evidence="1 5" id="KW-0808">Transferase</keyword>
<feature type="binding site" evidence="5">
    <location>
        <position position="184"/>
    </location>
    <ligand>
        <name>ATP</name>
        <dbReference type="ChEBI" id="CHEBI:30616"/>
    </ligand>
</feature>
<dbReference type="CDD" id="cd01428">
    <property type="entry name" value="ADK"/>
    <property type="match status" value="1"/>
</dbReference>
<comment type="pathway">
    <text evidence="5">Purine metabolism; AMP biosynthesis via salvage pathway; AMP from ADP: step 1/1.</text>
</comment>
<dbReference type="PANTHER" id="PTHR23359">
    <property type="entry name" value="NUCLEOTIDE KINASE"/>
    <property type="match status" value="1"/>
</dbReference>
<evidence type="ECO:0000256" key="5">
    <source>
        <dbReference type="HAMAP-Rule" id="MF_00235"/>
    </source>
</evidence>
<dbReference type="Gene3D" id="3.40.50.300">
    <property type="entry name" value="P-loop containing nucleotide triphosphate hydrolases"/>
    <property type="match status" value="1"/>
</dbReference>
<comment type="function">
    <text evidence="5">Catalyzes the reversible transfer of the terminal phosphate group between ATP and AMP. Plays an important role in cellular energy homeostasis and in adenine nucleotide metabolism.</text>
</comment>
<comment type="domain">
    <text evidence="5">Consists of three domains, a large central CORE domain and two small peripheral domains, NMPbind and LID, which undergo movements during catalysis. The LID domain closes over the site of phosphoryl transfer upon ATP binding. Assembling and dissambling the active center during each catalytic cycle provides an effective means to prevent ATP hydrolysis.</text>
</comment>
<evidence type="ECO:0000256" key="3">
    <source>
        <dbReference type="ARBA" id="ARBA00022741"/>
    </source>
</evidence>